<proteinExistence type="predicted"/>
<dbReference type="EMBL" id="MLJW01000444">
    <property type="protein sequence ID" value="OIQ87044.1"/>
    <property type="molecule type" value="Genomic_DNA"/>
</dbReference>
<organism evidence="1">
    <name type="scientific">mine drainage metagenome</name>
    <dbReference type="NCBI Taxonomy" id="410659"/>
    <lineage>
        <taxon>unclassified sequences</taxon>
        <taxon>metagenomes</taxon>
        <taxon>ecological metagenomes</taxon>
    </lineage>
</organism>
<protein>
    <submittedName>
        <fullName evidence="1">Uncharacterized protein</fullName>
    </submittedName>
</protein>
<dbReference type="AlphaFoldDB" id="A0A1J5R4X2"/>
<gene>
    <name evidence="1" type="ORF">GALL_311040</name>
</gene>
<comment type="caution">
    <text evidence="1">The sequence shown here is derived from an EMBL/GenBank/DDBJ whole genome shotgun (WGS) entry which is preliminary data.</text>
</comment>
<sequence length="157" mass="17957">MRRSVGLLVLPVLVWTGTALAAKPRGCFSANEIAAERIVRQGVRLREGARGCDGSPWHYHTWALWQQVDQRFGPQFARQTQIRQSAFVREFSKDFENRPSQSTGRLVTHYRDYPLSDVYCQGVQKQLQQTLSRGWGAFVRQASVAPDVVEFIYKPCQ</sequence>
<name>A0A1J5R4X2_9ZZZZ</name>
<evidence type="ECO:0000313" key="1">
    <source>
        <dbReference type="EMBL" id="OIQ87044.1"/>
    </source>
</evidence>
<accession>A0A1J5R4X2</accession>
<reference evidence="1" key="1">
    <citation type="submission" date="2016-10" db="EMBL/GenBank/DDBJ databases">
        <title>Sequence of Gallionella enrichment culture.</title>
        <authorList>
            <person name="Poehlein A."/>
            <person name="Muehling M."/>
            <person name="Daniel R."/>
        </authorList>
    </citation>
    <scope>NUCLEOTIDE SEQUENCE</scope>
</reference>